<sequence length="127" mass="14203">MLQEKSDQKQYADAHGATWFTSQLLGPYPIVGDLKMVSRKAAVLLPETDAHSNILDPYKVDYIMGKRGECPVSPIPRQAVRFPKRYLHLRTGCSATALLFFLPGGDVKHGRVIRFVQSLKHSQQGPL</sequence>
<organism evidence="1 2">
    <name type="scientific">Eimeria mitis</name>
    <dbReference type="NCBI Taxonomy" id="44415"/>
    <lineage>
        <taxon>Eukaryota</taxon>
        <taxon>Sar</taxon>
        <taxon>Alveolata</taxon>
        <taxon>Apicomplexa</taxon>
        <taxon>Conoidasida</taxon>
        <taxon>Coccidia</taxon>
        <taxon>Eucoccidiorida</taxon>
        <taxon>Eimeriorina</taxon>
        <taxon>Eimeriidae</taxon>
        <taxon>Eimeria</taxon>
    </lineage>
</organism>
<name>U6KB40_9EIME</name>
<dbReference type="RefSeq" id="XP_013355267.1">
    <property type="nucleotide sequence ID" value="XM_013499813.1"/>
</dbReference>
<evidence type="ECO:0000313" key="1">
    <source>
        <dbReference type="EMBL" id="CDJ32703.1"/>
    </source>
</evidence>
<dbReference type="AlphaFoldDB" id="U6KB40"/>
<dbReference type="Proteomes" id="UP000030744">
    <property type="component" value="Unassembled WGS sequence"/>
</dbReference>
<gene>
    <name evidence="1" type="ORF">EMH_0013340</name>
</gene>
<proteinExistence type="predicted"/>
<accession>U6KB40</accession>
<reference evidence="1" key="2">
    <citation type="submission" date="2013-10" db="EMBL/GenBank/DDBJ databases">
        <authorList>
            <person name="Aslett M."/>
        </authorList>
    </citation>
    <scope>NUCLEOTIDE SEQUENCE [LARGE SCALE GENOMIC DNA]</scope>
    <source>
        <strain evidence="1">Houghton</strain>
    </source>
</reference>
<reference evidence="1" key="1">
    <citation type="submission" date="2013-10" db="EMBL/GenBank/DDBJ databases">
        <title>Genomic analysis of the causative agents of coccidiosis in chickens.</title>
        <authorList>
            <person name="Reid A.J."/>
            <person name="Blake D."/>
            <person name="Billington K."/>
            <person name="Browne H."/>
            <person name="Dunn M."/>
            <person name="Hung S."/>
            <person name="Kawahara F."/>
            <person name="Miranda-Saavedra D."/>
            <person name="Mourier T."/>
            <person name="Nagra H."/>
            <person name="Otto T.D."/>
            <person name="Rawlings N."/>
            <person name="Sanchez A."/>
            <person name="Sanders M."/>
            <person name="Subramaniam C."/>
            <person name="Tay Y."/>
            <person name="Dear P."/>
            <person name="Doerig C."/>
            <person name="Gruber A."/>
            <person name="Parkinson J."/>
            <person name="Shirley M."/>
            <person name="Wan K.L."/>
            <person name="Berriman M."/>
            <person name="Tomley F."/>
            <person name="Pain A."/>
        </authorList>
    </citation>
    <scope>NUCLEOTIDE SEQUENCE [LARGE SCALE GENOMIC DNA]</scope>
    <source>
        <strain evidence="1">Houghton</strain>
    </source>
</reference>
<dbReference type="GeneID" id="25376294"/>
<evidence type="ECO:0000313" key="2">
    <source>
        <dbReference type="Proteomes" id="UP000030744"/>
    </source>
</evidence>
<keyword evidence="2" id="KW-1185">Reference proteome</keyword>
<protein>
    <submittedName>
        <fullName evidence="1">Uncharacterized protein</fullName>
    </submittedName>
</protein>
<dbReference type="VEuPathDB" id="ToxoDB:EMH_0013340"/>
<dbReference type="EMBL" id="HG684431">
    <property type="protein sequence ID" value="CDJ32703.1"/>
    <property type="molecule type" value="Genomic_DNA"/>
</dbReference>